<evidence type="ECO:0000313" key="2">
    <source>
        <dbReference type="Proteomes" id="UP001160483"/>
    </source>
</evidence>
<protein>
    <submittedName>
        <fullName evidence="1">Uncharacterized protein</fullName>
    </submittedName>
</protein>
<evidence type="ECO:0000313" key="1">
    <source>
        <dbReference type="EMBL" id="CAH0473370.1"/>
    </source>
</evidence>
<proteinExistence type="predicted"/>
<reference evidence="1" key="1">
    <citation type="submission" date="2021-11" db="EMBL/GenBank/DDBJ databases">
        <authorList>
            <person name="Islam A."/>
            <person name="Islam S."/>
            <person name="Flora M.S."/>
            <person name="Rahman M."/>
            <person name="Ziaur R.M."/>
            <person name="Epstein J.H."/>
            <person name="Hassan M."/>
            <person name="Klassen M."/>
            <person name="Woodard K."/>
            <person name="Webb A."/>
            <person name="Webby R.J."/>
            <person name="El Zowalaty M.E."/>
        </authorList>
    </citation>
    <scope>NUCLEOTIDE SEQUENCE</scope>
    <source>
        <strain evidence="1">Pbs3</strain>
    </source>
</reference>
<comment type="caution">
    <text evidence="1">The sequence shown here is derived from an EMBL/GenBank/DDBJ whole genome shotgun (WGS) entry which is preliminary data.</text>
</comment>
<gene>
    <name evidence="1" type="ORF">PBS003_LOCUS274</name>
</gene>
<dbReference type="EMBL" id="CAKKTJ010000038">
    <property type="protein sequence ID" value="CAH0473370.1"/>
    <property type="molecule type" value="Genomic_DNA"/>
</dbReference>
<sequence length="223" mass="25793">MNTSRPNAPSYIHRSLRAQSNRISRTKDEDWRITRKLGSLLGDAEDVSARRKNLVSATLHRMWKVWLRPSKTRKLRSFASTTATSYRSCIQLQDLVPYRFRAHSLESGQQLRKVIGVRYPDTISNAKLYDRFKTEPLRFHLLRSGWSLFGPILGRPAGISAYRFMETFLNLRESGKWRGRRRLTLPIVLDADLQRLSAGHRFNVLQACSSFAYVLRTAQPGRT</sequence>
<dbReference type="AlphaFoldDB" id="A0AAU9KLH7"/>
<organism evidence="1 2">
    <name type="scientific">Peronospora belbahrii</name>
    <dbReference type="NCBI Taxonomy" id="622444"/>
    <lineage>
        <taxon>Eukaryota</taxon>
        <taxon>Sar</taxon>
        <taxon>Stramenopiles</taxon>
        <taxon>Oomycota</taxon>
        <taxon>Peronosporomycetes</taxon>
        <taxon>Peronosporales</taxon>
        <taxon>Peronosporaceae</taxon>
        <taxon>Peronospora</taxon>
    </lineage>
</organism>
<accession>A0AAU9KLH7</accession>
<dbReference type="Proteomes" id="UP001160483">
    <property type="component" value="Unassembled WGS sequence"/>
</dbReference>
<name>A0AAU9KLH7_9STRA</name>